<evidence type="ECO:0000256" key="1">
    <source>
        <dbReference type="ARBA" id="ARBA00022842"/>
    </source>
</evidence>
<dbReference type="InterPro" id="IPR044153">
    <property type="entry name" value="PIN_Pae0151-like"/>
</dbReference>
<proteinExistence type="predicted"/>
<keyword evidence="1" id="KW-0460">Magnesium</keyword>
<dbReference type="Pfam" id="PF01850">
    <property type="entry name" value="PIN"/>
    <property type="match status" value="1"/>
</dbReference>
<dbReference type="AlphaFoldDB" id="A0A3B1DNJ6"/>
<sequence>MNIFDTSSFYLALRKEKSHLLKNTINQSLIKYEIGNVIWKEVDLIKSISKTEGLTILIFVHKIFKTMNIIEPNPQNISTLATDLNITYYDASFIQLAKEKQMPLITEDKKLKKSANKVVTALSLKDII</sequence>
<feature type="domain" description="PIN" evidence="2">
    <location>
        <begin position="5"/>
        <end position="114"/>
    </location>
</feature>
<evidence type="ECO:0000259" key="2">
    <source>
        <dbReference type="Pfam" id="PF01850"/>
    </source>
</evidence>
<gene>
    <name evidence="3" type="ORF">MNBD_UNCLBAC01-1658</name>
</gene>
<dbReference type="PANTHER" id="PTHR35901">
    <property type="entry name" value="RIBONUCLEASE VAPC3"/>
    <property type="match status" value="1"/>
</dbReference>
<dbReference type="SUPFAM" id="SSF88723">
    <property type="entry name" value="PIN domain-like"/>
    <property type="match status" value="1"/>
</dbReference>
<dbReference type="InterPro" id="IPR002716">
    <property type="entry name" value="PIN_dom"/>
</dbReference>
<accession>A0A3B1DNJ6</accession>
<dbReference type="InterPro" id="IPR051619">
    <property type="entry name" value="TypeII_TA_RNase_PINc/VapC"/>
</dbReference>
<name>A0A3B1DNJ6_9ZZZZ</name>
<protein>
    <recommendedName>
        <fullName evidence="2">PIN domain-containing protein</fullName>
    </recommendedName>
</protein>
<dbReference type="Gene3D" id="3.40.50.1010">
    <property type="entry name" value="5'-nuclease"/>
    <property type="match status" value="1"/>
</dbReference>
<dbReference type="PANTHER" id="PTHR35901:SF1">
    <property type="entry name" value="EXONUCLEASE VAPC9"/>
    <property type="match status" value="1"/>
</dbReference>
<dbReference type="InterPro" id="IPR029060">
    <property type="entry name" value="PIN-like_dom_sf"/>
</dbReference>
<reference evidence="3" key="1">
    <citation type="submission" date="2018-06" db="EMBL/GenBank/DDBJ databases">
        <authorList>
            <person name="Zhirakovskaya E."/>
        </authorList>
    </citation>
    <scope>NUCLEOTIDE SEQUENCE</scope>
</reference>
<organism evidence="3">
    <name type="scientific">hydrothermal vent metagenome</name>
    <dbReference type="NCBI Taxonomy" id="652676"/>
    <lineage>
        <taxon>unclassified sequences</taxon>
        <taxon>metagenomes</taxon>
        <taxon>ecological metagenomes</taxon>
    </lineage>
</organism>
<evidence type="ECO:0000313" key="3">
    <source>
        <dbReference type="EMBL" id="VAX37664.1"/>
    </source>
</evidence>
<dbReference type="CDD" id="cd09873">
    <property type="entry name" value="PIN_Pae0151-like"/>
    <property type="match status" value="1"/>
</dbReference>
<dbReference type="EMBL" id="UOGJ01000133">
    <property type="protein sequence ID" value="VAX37664.1"/>
    <property type="molecule type" value="Genomic_DNA"/>
</dbReference>